<proteinExistence type="predicted"/>
<keyword evidence="2" id="KW-0472">Membrane</keyword>
<keyword evidence="2" id="KW-0812">Transmembrane</keyword>
<dbReference type="Proteomes" id="UP001457282">
    <property type="component" value="Unassembled WGS sequence"/>
</dbReference>
<protein>
    <submittedName>
        <fullName evidence="3">Uncharacterized protein</fullName>
    </submittedName>
</protein>
<evidence type="ECO:0000313" key="4">
    <source>
        <dbReference type="Proteomes" id="UP001457282"/>
    </source>
</evidence>
<organism evidence="3 4">
    <name type="scientific">Rubus argutus</name>
    <name type="common">Southern blackberry</name>
    <dbReference type="NCBI Taxonomy" id="59490"/>
    <lineage>
        <taxon>Eukaryota</taxon>
        <taxon>Viridiplantae</taxon>
        <taxon>Streptophyta</taxon>
        <taxon>Embryophyta</taxon>
        <taxon>Tracheophyta</taxon>
        <taxon>Spermatophyta</taxon>
        <taxon>Magnoliopsida</taxon>
        <taxon>eudicotyledons</taxon>
        <taxon>Gunneridae</taxon>
        <taxon>Pentapetalae</taxon>
        <taxon>rosids</taxon>
        <taxon>fabids</taxon>
        <taxon>Rosales</taxon>
        <taxon>Rosaceae</taxon>
        <taxon>Rosoideae</taxon>
        <taxon>Rosoideae incertae sedis</taxon>
        <taxon>Rubus</taxon>
    </lineage>
</organism>
<feature type="compositionally biased region" description="Low complexity" evidence="1">
    <location>
        <begin position="85"/>
        <end position="106"/>
    </location>
</feature>
<evidence type="ECO:0000313" key="3">
    <source>
        <dbReference type="EMBL" id="KAK9906069.1"/>
    </source>
</evidence>
<dbReference type="EMBL" id="JBEDUW010000111">
    <property type="protein sequence ID" value="KAK9906069.1"/>
    <property type="molecule type" value="Genomic_DNA"/>
</dbReference>
<reference evidence="3 4" key="1">
    <citation type="journal article" date="2023" name="G3 (Bethesda)">
        <title>A chromosome-length genome assembly and annotation of blackberry (Rubus argutus, cv. 'Hillquist').</title>
        <authorList>
            <person name="Bruna T."/>
            <person name="Aryal R."/>
            <person name="Dudchenko O."/>
            <person name="Sargent D.J."/>
            <person name="Mead D."/>
            <person name="Buti M."/>
            <person name="Cavallini A."/>
            <person name="Hytonen T."/>
            <person name="Andres J."/>
            <person name="Pham M."/>
            <person name="Weisz D."/>
            <person name="Mascagni F."/>
            <person name="Usai G."/>
            <person name="Natali L."/>
            <person name="Bassil N."/>
            <person name="Fernandez G.E."/>
            <person name="Lomsadze A."/>
            <person name="Armour M."/>
            <person name="Olukolu B."/>
            <person name="Poorten T."/>
            <person name="Britton C."/>
            <person name="Davik J."/>
            <person name="Ashrafi H."/>
            <person name="Aiden E.L."/>
            <person name="Borodovsky M."/>
            <person name="Worthington M."/>
        </authorList>
    </citation>
    <scope>NUCLEOTIDE SEQUENCE [LARGE SCALE GENOMIC DNA]</scope>
    <source>
        <strain evidence="3">PI 553951</strain>
    </source>
</reference>
<accession>A0AAW1VQA9</accession>
<evidence type="ECO:0000256" key="2">
    <source>
        <dbReference type="SAM" id="Phobius"/>
    </source>
</evidence>
<dbReference type="AlphaFoldDB" id="A0AAW1VQA9"/>
<evidence type="ECO:0000256" key="1">
    <source>
        <dbReference type="SAM" id="MobiDB-lite"/>
    </source>
</evidence>
<feature type="region of interest" description="Disordered" evidence="1">
    <location>
        <begin position="61"/>
        <end position="110"/>
    </location>
</feature>
<feature type="transmembrane region" description="Helical" evidence="2">
    <location>
        <begin position="6"/>
        <end position="21"/>
    </location>
</feature>
<feature type="compositionally biased region" description="Basic and acidic residues" evidence="1">
    <location>
        <begin position="30"/>
        <end position="40"/>
    </location>
</feature>
<comment type="caution">
    <text evidence="3">The sequence shown here is derived from an EMBL/GenBank/DDBJ whole genome shotgun (WGS) entry which is preliminary data.</text>
</comment>
<sequence length="143" mass="16148">MAIQSAIQIEAIIAYVLYLIVHKKQQKEKKKSEELRPGERIKKKSYCAPPCPTHTHCFKAQSRHRESKPLTSAVSQLQPHLPAHAVSSTEEPSPEAAASPASLLPSLRRHRRLKPKLPRRFASARAVFLCPEIKFKLLPAMKE</sequence>
<feature type="region of interest" description="Disordered" evidence="1">
    <location>
        <begin position="27"/>
        <end position="47"/>
    </location>
</feature>
<keyword evidence="4" id="KW-1185">Reference proteome</keyword>
<keyword evidence="2" id="KW-1133">Transmembrane helix</keyword>
<name>A0AAW1VQA9_RUBAR</name>
<feature type="compositionally biased region" description="Polar residues" evidence="1">
    <location>
        <begin position="69"/>
        <end position="78"/>
    </location>
</feature>
<gene>
    <name evidence="3" type="ORF">M0R45_000055</name>
</gene>